<organism evidence="1">
    <name type="scientific">marine sediment metagenome</name>
    <dbReference type="NCBI Taxonomy" id="412755"/>
    <lineage>
        <taxon>unclassified sequences</taxon>
        <taxon>metagenomes</taxon>
        <taxon>ecological metagenomes</taxon>
    </lineage>
</organism>
<comment type="caution">
    <text evidence="1">The sequence shown here is derived from an EMBL/GenBank/DDBJ whole genome shotgun (WGS) entry which is preliminary data.</text>
</comment>
<dbReference type="InterPro" id="IPR046053">
    <property type="entry name" value="DUF6011"/>
</dbReference>
<name>A0A0F9GG73_9ZZZZ</name>
<dbReference type="Pfam" id="PF19474">
    <property type="entry name" value="DUF6011"/>
    <property type="match status" value="1"/>
</dbReference>
<accession>A0A0F9GG73</accession>
<dbReference type="EMBL" id="LAZR01020246">
    <property type="protein sequence ID" value="KKL89586.1"/>
    <property type="molecule type" value="Genomic_DNA"/>
</dbReference>
<evidence type="ECO:0000313" key="1">
    <source>
        <dbReference type="EMBL" id="KKL89586.1"/>
    </source>
</evidence>
<reference evidence="1" key="1">
    <citation type="journal article" date="2015" name="Nature">
        <title>Complex archaea that bridge the gap between prokaryotes and eukaryotes.</title>
        <authorList>
            <person name="Spang A."/>
            <person name="Saw J.H."/>
            <person name="Jorgensen S.L."/>
            <person name="Zaremba-Niedzwiedzka K."/>
            <person name="Martijn J."/>
            <person name="Lind A.E."/>
            <person name="van Eijk R."/>
            <person name="Schleper C."/>
            <person name="Guy L."/>
            <person name="Ettema T.J."/>
        </authorList>
    </citation>
    <scope>NUCLEOTIDE SEQUENCE</scope>
</reference>
<dbReference type="AlphaFoldDB" id="A0A0F9GG73"/>
<proteinExistence type="predicted"/>
<gene>
    <name evidence="1" type="ORF">LCGC14_1913180</name>
</gene>
<sequence>MGYEQAPATRMLATNCVMCNRPLVDAASVEAGIGPVCRKKYGYSAEVTEEHRCEANKRIHSIALNRRDKQTSVLIREIEGMGLGVLAHSLRAAVSDFTIFEENDKLVLKAPYSEAIFGVPGRMWDRKRKVTTFPITSRVQLFEALKCGWPRGIGLGKKGLFWL</sequence>
<protein>
    <submittedName>
        <fullName evidence="1">Uncharacterized protein</fullName>
    </submittedName>
</protein>